<evidence type="ECO:0000313" key="2">
    <source>
        <dbReference type="Proteomes" id="UP000035425"/>
    </source>
</evidence>
<dbReference type="EMBL" id="JWIO01000077">
    <property type="protein sequence ID" value="KLL09568.1"/>
    <property type="molecule type" value="Genomic_DNA"/>
</dbReference>
<proteinExistence type="predicted"/>
<dbReference type="RefSeq" id="WP_047225263.1">
    <property type="nucleotide sequence ID" value="NZ_JWIO01000077.1"/>
</dbReference>
<dbReference type="Proteomes" id="UP000035425">
    <property type="component" value="Unassembled WGS sequence"/>
</dbReference>
<reference evidence="1 2" key="1">
    <citation type="submission" date="2014-12" db="EMBL/GenBank/DDBJ databases">
        <title>Frankia sp. BMG5.1 draft genome.</title>
        <authorList>
            <person name="Gtari M."/>
            <person name="Ghodhbane-Gtari F."/>
            <person name="Nouioui I."/>
            <person name="Ktari A."/>
            <person name="Hezbri K."/>
            <person name="Mimouni W."/>
            <person name="Sbissi I."/>
            <person name="Ayari A."/>
            <person name="Yamanaka T."/>
            <person name="Normand P."/>
            <person name="Tisa L.S."/>
            <person name="Boudabous A."/>
        </authorList>
    </citation>
    <scope>NUCLEOTIDE SEQUENCE [LARGE SCALE GENOMIC DNA]</scope>
    <source>
        <strain evidence="1 2">BMG5.1</strain>
    </source>
</reference>
<organism evidence="1 2">
    <name type="scientific">Protofrankia coriariae</name>
    <dbReference type="NCBI Taxonomy" id="1562887"/>
    <lineage>
        <taxon>Bacteria</taxon>
        <taxon>Bacillati</taxon>
        <taxon>Actinomycetota</taxon>
        <taxon>Actinomycetes</taxon>
        <taxon>Frankiales</taxon>
        <taxon>Frankiaceae</taxon>
        <taxon>Protofrankia</taxon>
    </lineage>
</organism>
<evidence type="ECO:0000313" key="1">
    <source>
        <dbReference type="EMBL" id="KLL09568.1"/>
    </source>
</evidence>
<gene>
    <name evidence="1" type="ORF">FrCorBMG51_23960</name>
</gene>
<sequence>MSGGEHARVTAHGDIHAITIFPADRPVDVLDAWAALPDGVGFADAFGDVEVTLVFRPLGDLLPPGPPGGMSGAPD</sequence>
<name>A0ABR5EYQ0_9ACTN</name>
<comment type="caution">
    <text evidence="1">The sequence shown here is derived from an EMBL/GenBank/DDBJ whole genome shotgun (WGS) entry which is preliminary data.</text>
</comment>
<accession>A0ABR5EYQ0</accession>
<keyword evidence="2" id="KW-1185">Reference proteome</keyword>
<protein>
    <submittedName>
        <fullName evidence="1">Uncharacterized protein</fullName>
    </submittedName>
</protein>